<protein>
    <submittedName>
        <fullName evidence="6">Aspartate aminotransferase family protein</fullName>
    </submittedName>
</protein>
<dbReference type="GO" id="GO:0008483">
    <property type="term" value="F:transaminase activity"/>
    <property type="evidence" value="ECO:0007669"/>
    <property type="project" value="UniProtKB-KW"/>
</dbReference>
<keyword evidence="3 6" id="KW-0808">Transferase</keyword>
<dbReference type="CDD" id="cd00610">
    <property type="entry name" value="OAT_like"/>
    <property type="match status" value="1"/>
</dbReference>
<dbReference type="Proteomes" id="UP000271031">
    <property type="component" value="Unassembled WGS sequence"/>
</dbReference>
<dbReference type="PANTHER" id="PTHR43094:SF1">
    <property type="entry name" value="AMINOTRANSFERASE CLASS-III"/>
    <property type="match status" value="1"/>
</dbReference>
<dbReference type="InterPro" id="IPR015422">
    <property type="entry name" value="PyrdxlP-dep_Trfase_small"/>
</dbReference>
<dbReference type="AlphaFoldDB" id="A0A3M8CX50"/>
<dbReference type="PROSITE" id="PS00600">
    <property type="entry name" value="AA_TRANSFER_CLASS_3"/>
    <property type="match status" value="1"/>
</dbReference>
<dbReference type="Gene3D" id="3.40.640.10">
    <property type="entry name" value="Type I PLP-dependent aspartate aminotransferase-like (Major domain)"/>
    <property type="match status" value="1"/>
</dbReference>
<evidence type="ECO:0000313" key="7">
    <source>
        <dbReference type="Proteomes" id="UP000271031"/>
    </source>
</evidence>
<organism evidence="6 7">
    <name type="scientific">Brevibacillus fluminis</name>
    <dbReference type="NCBI Taxonomy" id="511487"/>
    <lineage>
        <taxon>Bacteria</taxon>
        <taxon>Bacillati</taxon>
        <taxon>Bacillota</taxon>
        <taxon>Bacilli</taxon>
        <taxon>Bacillales</taxon>
        <taxon>Paenibacillaceae</taxon>
        <taxon>Brevibacillus</taxon>
    </lineage>
</organism>
<accession>A0A3M8CX50</accession>
<dbReference type="InterPro" id="IPR015424">
    <property type="entry name" value="PyrdxlP-dep_Trfase"/>
</dbReference>
<evidence type="ECO:0000256" key="2">
    <source>
        <dbReference type="ARBA" id="ARBA00022576"/>
    </source>
</evidence>
<keyword evidence="4 5" id="KW-0663">Pyridoxal phosphate</keyword>
<keyword evidence="2 6" id="KW-0032">Aminotransferase</keyword>
<dbReference type="OrthoDB" id="9807885at2"/>
<dbReference type="InterPro" id="IPR049704">
    <property type="entry name" value="Aminotrans_3_PPA_site"/>
</dbReference>
<dbReference type="RefSeq" id="WP_122921247.1">
    <property type="nucleotide sequence ID" value="NZ_RHHQ01000025.1"/>
</dbReference>
<keyword evidence="7" id="KW-1185">Reference proteome</keyword>
<dbReference type="Pfam" id="PF00202">
    <property type="entry name" value="Aminotran_3"/>
    <property type="match status" value="1"/>
</dbReference>
<dbReference type="PIRSF" id="PIRSF000521">
    <property type="entry name" value="Transaminase_4ab_Lys_Orn"/>
    <property type="match status" value="1"/>
</dbReference>
<dbReference type="InterPro" id="IPR015421">
    <property type="entry name" value="PyrdxlP-dep_Trfase_major"/>
</dbReference>
<evidence type="ECO:0000313" key="6">
    <source>
        <dbReference type="EMBL" id="RNB80263.1"/>
    </source>
</evidence>
<reference evidence="6 7" key="1">
    <citation type="submission" date="2018-10" db="EMBL/GenBank/DDBJ databases">
        <title>Phylogenomics of Brevibacillus.</title>
        <authorList>
            <person name="Dunlap C."/>
        </authorList>
    </citation>
    <scope>NUCLEOTIDE SEQUENCE [LARGE SCALE GENOMIC DNA]</scope>
    <source>
        <strain evidence="6 7">JCM 15716</strain>
    </source>
</reference>
<dbReference type="FunFam" id="3.40.640.10:FF:000014">
    <property type="entry name" value="Adenosylmethionine-8-amino-7-oxononanoate aminotransferase, probable"/>
    <property type="match status" value="1"/>
</dbReference>
<comment type="caution">
    <text evidence="6">The sequence shown here is derived from an EMBL/GenBank/DDBJ whole genome shotgun (WGS) entry which is preliminary data.</text>
</comment>
<sequence>MTQHVTQNGVDIDELIRLDKQHYLHPTSSIQQHQKNGPTLIIKEGKGIYLTDVNGKRFIDGMASLWNVNIGHGRKEMGEAAMAQMEKLAYSSSFANLSHEPVIRLAQKIASLTPGDLNVSFFTSGGSESNDTAFKLVRHYWKLKNQPERKKIIGMDLGFHGITIGATSATGITQFHDVSTSNAPDFLHAKPFLTNCERGDTTDPDYPRSFRGIIEREGPETVAAVILETVQGAGGVNIPPDGYLQAVRQLCDEFGIMMIMDEIICGFGRTGKWFGVDNWNVVPDLMTVAKGITSGYIQLGAVVMREYIRDELAERSEGTLFHGFTYSGHPTACAIALKNIEIVENEQLMENAKNMERELAKGFAYLEEKQMIAANGRSLGLLGGFDLLADRESAKGFEPSLNVAPKVIEECYRRGLIVRPITYGGKNSIVMAPPLIITKEEIGKMIDIFSDAIDAVETSLGY</sequence>
<evidence type="ECO:0000256" key="3">
    <source>
        <dbReference type="ARBA" id="ARBA00022679"/>
    </source>
</evidence>
<dbReference type="GO" id="GO:0030170">
    <property type="term" value="F:pyridoxal phosphate binding"/>
    <property type="evidence" value="ECO:0007669"/>
    <property type="project" value="InterPro"/>
</dbReference>
<name>A0A3M8CX50_9BACL</name>
<comment type="similarity">
    <text evidence="1 5">Belongs to the class-III pyridoxal-phosphate-dependent aminotransferase family.</text>
</comment>
<proteinExistence type="inferred from homology"/>
<gene>
    <name evidence="6" type="ORF">EDM56_28085</name>
</gene>
<dbReference type="SUPFAM" id="SSF53383">
    <property type="entry name" value="PLP-dependent transferases"/>
    <property type="match status" value="1"/>
</dbReference>
<dbReference type="EMBL" id="RHHQ01000025">
    <property type="protein sequence ID" value="RNB80263.1"/>
    <property type="molecule type" value="Genomic_DNA"/>
</dbReference>
<dbReference type="Gene3D" id="3.90.1150.10">
    <property type="entry name" value="Aspartate Aminotransferase, domain 1"/>
    <property type="match status" value="1"/>
</dbReference>
<dbReference type="InterPro" id="IPR005814">
    <property type="entry name" value="Aminotrans_3"/>
</dbReference>
<dbReference type="PANTHER" id="PTHR43094">
    <property type="entry name" value="AMINOTRANSFERASE"/>
    <property type="match status" value="1"/>
</dbReference>
<evidence type="ECO:0000256" key="4">
    <source>
        <dbReference type="ARBA" id="ARBA00022898"/>
    </source>
</evidence>
<evidence type="ECO:0000256" key="1">
    <source>
        <dbReference type="ARBA" id="ARBA00008954"/>
    </source>
</evidence>
<evidence type="ECO:0000256" key="5">
    <source>
        <dbReference type="RuleBase" id="RU003560"/>
    </source>
</evidence>